<sequence length="125" mass="14220">MNVQFKKGALELCVLILISKKDQYGYELAQSISSKIEVAEGTLYPLLRRLTKEEYVSTYLAESTEGPPRKYYYLTEKGAAYMRVLIDEWKQFSNAVNEFIVEGLENEESNVSWKIGFSSPASTGE</sequence>
<evidence type="ECO:0000313" key="2">
    <source>
        <dbReference type="EMBL" id="OYD56669.1"/>
    </source>
</evidence>
<dbReference type="RefSeq" id="WP_094253684.1">
    <property type="nucleotide sequence ID" value="NZ_JBHLXL010000002.1"/>
</dbReference>
<dbReference type="PANTHER" id="PTHR33169">
    <property type="entry name" value="PADR-FAMILY TRANSCRIPTIONAL REGULATOR"/>
    <property type="match status" value="1"/>
</dbReference>
<dbReference type="InterPro" id="IPR036388">
    <property type="entry name" value="WH-like_DNA-bd_sf"/>
</dbReference>
<dbReference type="SUPFAM" id="SSF46785">
    <property type="entry name" value="Winged helix' DNA-binding domain"/>
    <property type="match status" value="1"/>
</dbReference>
<accession>A0A235F5Z9</accession>
<dbReference type="Pfam" id="PF03551">
    <property type="entry name" value="PadR"/>
    <property type="match status" value="1"/>
</dbReference>
<comment type="caution">
    <text evidence="2">The sequence shown here is derived from an EMBL/GenBank/DDBJ whole genome shotgun (WGS) entry which is preliminary data.</text>
</comment>
<proteinExistence type="predicted"/>
<feature type="domain" description="Transcription regulator PadR N-terminal" evidence="1">
    <location>
        <begin position="14"/>
        <end position="83"/>
    </location>
</feature>
<dbReference type="Proteomes" id="UP000215059">
    <property type="component" value="Unassembled WGS sequence"/>
</dbReference>
<dbReference type="Gene3D" id="1.10.10.10">
    <property type="entry name" value="Winged helix-like DNA-binding domain superfamily/Winged helix DNA-binding domain"/>
    <property type="match status" value="1"/>
</dbReference>
<organism evidence="2 3">
    <name type="scientific">Fictibacillus aquaticus</name>
    <dbReference type="NCBI Taxonomy" id="2021314"/>
    <lineage>
        <taxon>Bacteria</taxon>
        <taxon>Bacillati</taxon>
        <taxon>Bacillota</taxon>
        <taxon>Bacilli</taxon>
        <taxon>Bacillales</taxon>
        <taxon>Fictibacillaceae</taxon>
        <taxon>Fictibacillus</taxon>
    </lineage>
</organism>
<dbReference type="PANTHER" id="PTHR33169:SF24">
    <property type="entry name" value="TRANSCRIPTIONAL REGULATOR, PADR FAMILY"/>
    <property type="match status" value="1"/>
</dbReference>
<gene>
    <name evidence="2" type="ORF">CGZ90_16805</name>
</gene>
<evidence type="ECO:0000259" key="1">
    <source>
        <dbReference type="Pfam" id="PF03551"/>
    </source>
</evidence>
<dbReference type="InterPro" id="IPR052509">
    <property type="entry name" value="Metal_resp_DNA-bind_regulator"/>
</dbReference>
<evidence type="ECO:0000313" key="3">
    <source>
        <dbReference type="Proteomes" id="UP000215059"/>
    </source>
</evidence>
<reference evidence="2 3" key="1">
    <citation type="submission" date="2017-07" db="EMBL/GenBank/DDBJ databases">
        <title>Fictibacillus sp. nov. GDSW-R2A3 Genome sequencing and assembly.</title>
        <authorList>
            <person name="Mayilraj S."/>
        </authorList>
    </citation>
    <scope>NUCLEOTIDE SEQUENCE [LARGE SCALE GENOMIC DNA]</scope>
    <source>
        <strain evidence="2 3">GDSW-R2A3</strain>
    </source>
</reference>
<protein>
    <submittedName>
        <fullName evidence="2">PadR family transcriptional regulator</fullName>
    </submittedName>
</protein>
<dbReference type="InterPro" id="IPR036390">
    <property type="entry name" value="WH_DNA-bd_sf"/>
</dbReference>
<name>A0A235F5Z9_9BACL</name>
<dbReference type="InterPro" id="IPR005149">
    <property type="entry name" value="Tscrpt_reg_PadR_N"/>
</dbReference>
<keyword evidence="3" id="KW-1185">Reference proteome</keyword>
<dbReference type="AlphaFoldDB" id="A0A235F5Z9"/>
<dbReference type="EMBL" id="NOII01000011">
    <property type="protein sequence ID" value="OYD56669.1"/>
    <property type="molecule type" value="Genomic_DNA"/>
</dbReference>
<dbReference type="OrthoDB" id="9791785at2"/>